<feature type="domain" description="AWS" evidence="12">
    <location>
        <begin position="46"/>
        <end position="98"/>
    </location>
</feature>
<dbReference type="SUPFAM" id="SSF82199">
    <property type="entry name" value="SET domain"/>
    <property type="match status" value="1"/>
</dbReference>
<accession>A0A067D1R5</accession>
<dbReference type="Pfam" id="PF00069">
    <property type="entry name" value="Pkinase"/>
    <property type="match status" value="1"/>
</dbReference>
<dbReference type="KEGG" id="spar:SPRG_02673"/>
<dbReference type="Pfam" id="PF00856">
    <property type="entry name" value="SET"/>
    <property type="match status" value="1"/>
</dbReference>
<evidence type="ECO:0000256" key="8">
    <source>
        <dbReference type="SAM" id="MobiDB-lite"/>
    </source>
</evidence>
<dbReference type="PROSITE" id="PS50280">
    <property type="entry name" value="SET"/>
    <property type="match status" value="1"/>
</dbReference>
<dbReference type="AlphaFoldDB" id="A0A067D1R5"/>
<dbReference type="GO" id="GO:0005634">
    <property type="term" value="C:nucleus"/>
    <property type="evidence" value="ECO:0007669"/>
    <property type="project" value="UniProtKB-SubCell"/>
</dbReference>
<dbReference type="InterPro" id="IPR006671">
    <property type="entry name" value="Cyclin_N"/>
</dbReference>
<dbReference type="PANTHER" id="PTHR22884">
    <property type="entry name" value="SET DOMAIN PROTEINS"/>
    <property type="match status" value="1"/>
</dbReference>
<feature type="domain" description="Protein kinase" evidence="9">
    <location>
        <begin position="803"/>
        <end position="1169"/>
    </location>
</feature>
<evidence type="ECO:0000259" key="10">
    <source>
        <dbReference type="PROSITE" id="PS50280"/>
    </source>
</evidence>
<dbReference type="Gene3D" id="1.10.510.10">
    <property type="entry name" value="Transferase(Phosphotransferase) domain 1"/>
    <property type="match status" value="1"/>
</dbReference>
<gene>
    <name evidence="13" type="ORF">SPRG_02673</name>
</gene>
<comment type="subcellular location">
    <subcellularLocation>
        <location evidence="2">Chromosome</location>
    </subcellularLocation>
    <subcellularLocation>
        <location evidence="1">Nucleus</location>
    </subcellularLocation>
</comment>
<dbReference type="GO" id="GO:0032259">
    <property type="term" value="P:methylation"/>
    <property type="evidence" value="ECO:0007669"/>
    <property type="project" value="UniProtKB-KW"/>
</dbReference>
<dbReference type="InterPro" id="IPR001214">
    <property type="entry name" value="SET_dom"/>
</dbReference>
<evidence type="ECO:0000313" key="14">
    <source>
        <dbReference type="Proteomes" id="UP000030745"/>
    </source>
</evidence>
<proteinExistence type="predicted"/>
<keyword evidence="3" id="KW-0158">Chromosome</keyword>
<dbReference type="InterPro" id="IPR006560">
    <property type="entry name" value="AWS_dom"/>
</dbReference>
<dbReference type="RefSeq" id="XP_012196627.1">
    <property type="nucleotide sequence ID" value="XM_012341237.1"/>
</dbReference>
<dbReference type="SMART" id="SM00220">
    <property type="entry name" value="S_TKc"/>
    <property type="match status" value="1"/>
</dbReference>
<dbReference type="SUPFAM" id="SSF56112">
    <property type="entry name" value="Protein kinase-like (PK-like)"/>
    <property type="match status" value="1"/>
</dbReference>
<dbReference type="InterPro" id="IPR046341">
    <property type="entry name" value="SET_dom_sf"/>
</dbReference>
<keyword evidence="4" id="KW-0489">Methyltransferase</keyword>
<evidence type="ECO:0000259" key="9">
    <source>
        <dbReference type="PROSITE" id="PS50011"/>
    </source>
</evidence>
<evidence type="ECO:0000256" key="5">
    <source>
        <dbReference type="ARBA" id="ARBA00022679"/>
    </source>
</evidence>
<sequence>MGSRSAEADDGDDDAPVAMEDVARARGFELIARSVYVPPMVRPHAAETDLCFCSRPESDDDKTCCDETCINVATYTECPRGRCPSGSACRNQRLQRPEFFPELEAFKTEKKGYGVRTRVAIQRNDPIGEYVGEIIDQKELQRRCAGLGRHETNFYYIQVEPGVFNDARHRGGFTRFVNHSCDPNCKVEKWIVDGEMRFLVYALRPIAPMEEITFDYQWQVIGTMRITCYCGAATCSGYIGEDVALPEAHGVFKEPVDADQGFQLVQRKIRVFESHRDDAPFRVLRVVEYATSFALHLVDMDDRCRYDPETALHHVQVDDASATETINLSTLKYQVYLDFEGLSDDEIQTHIFSIPKVQRPPPRRRTTRWDVKTPVNFEAPAASPPPEPPLVAKASPLTHTKLLVKNLDKVCNEEYFRRMLGGRASTLVSFDAFEYDSASGATWALLEFSDAKVYDAMRARLDNRRLASCVARVTDASERDVQHYEKTKFFGRPSRPLVTPPVSPPPQDAPRLSYAFGRNLHWFVKDVSDSPSRRHGMSPAVESSLRDKCTSIILKVAMKLRCEREDNVAAIVLFYRYISIQPMNASTIEWVAAACLHVVLKCHARAIDWQKFTSSIYDVRYPGASIDAEDAMRLVSRQLLAMESVVLEGVRYDVSSQDPYSLLDFYMKRRGVAIAIEVQKDAKYLLADSLSHTLWMQCSIETIVLGVLYVVSAHDSLKRTDAAGGDGHPSRPASRYPVEVLPAVEPKYFGMWSAATRTLAKLLSYKLYRDSDAEIYWKRLLARLELWSRHTDFSADDKMRKYPPLDRSAHLPAAGMVKESPRLLTTDMERAVRIRKRSYLATVRGDVECDLANRDVYLQPWPYRDPTKLVHEETGIVQVALQEIATVMNLHVLEPTLIFNLLGLVFPDPKAAIKKRRHAPSSDAELLRSLSPPSAPDDTSLPVGAHYLAFERPLHLYSSLLEAKVKIPYPIRKRAVLDLFRSVALCHDHNIVHRSISPSNLFVFKDGVKLGGFYNARHVNTKGDLSGGYALMDGEHCDHTHGTLLHVTAPEVLLGAKVYSKKADLWAAGCVAINILLGAPLICGKDWKKQIEYIFRVCGSPPDDYADGVDADKLAQCAPKDKYAVRIRKAIRERAPNFPDAYLPIFESLLDLDPKRRMAARKVLKSDLFDDVDHHVDFDVFANTMGSLQDKMEAAPAKRKAAGSSSKTQTPPRKKKARS</sequence>
<evidence type="ECO:0000256" key="7">
    <source>
        <dbReference type="ARBA" id="ARBA00023242"/>
    </source>
</evidence>
<dbReference type="InterPro" id="IPR050777">
    <property type="entry name" value="SET2_Histone-Lys_MeTrsfase"/>
</dbReference>
<dbReference type="InterPro" id="IPR036915">
    <property type="entry name" value="Cyclin-like_sf"/>
</dbReference>
<keyword evidence="14" id="KW-1185">Reference proteome</keyword>
<keyword evidence="7" id="KW-0539">Nucleus</keyword>
<dbReference type="GeneID" id="24125216"/>
<evidence type="ECO:0000256" key="6">
    <source>
        <dbReference type="ARBA" id="ARBA00022691"/>
    </source>
</evidence>
<dbReference type="OrthoDB" id="422362at2759"/>
<keyword evidence="5" id="KW-0808">Transferase</keyword>
<dbReference type="PROSITE" id="PS51215">
    <property type="entry name" value="AWS"/>
    <property type="match status" value="1"/>
</dbReference>
<dbReference type="InterPro" id="IPR003616">
    <property type="entry name" value="Post-SET_dom"/>
</dbReference>
<evidence type="ECO:0000256" key="1">
    <source>
        <dbReference type="ARBA" id="ARBA00004123"/>
    </source>
</evidence>
<dbReference type="STRING" id="695850.A0A067D1R5"/>
<organism evidence="13 14">
    <name type="scientific">Saprolegnia parasitica (strain CBS 223.65)</name>
    <dbReference type="NCBI Taxonomy" id="695850"/>
    <lineage>
        <taxon>Eukaryota</taxon>
        <taxon>Sar</taxon>
        <taxon>Stramenopiles</taxon>
        <taxon>Oomycota</taxon>
        <taxon>Saprolegniomycetes</taxon>
        <taxon>Saprolegniales</taxon>
        <taxon>Saprolegniaceae</taxon>
        <taxon>Saprolegnia</taxon>
    </lineage>
</organism>
<dbReference type="Gene3D" id="2.170.270.10">
    <property type="entry name" value="SET domain"/>
    <property type="match status" value="1"/>
</dbReference>
<dbReference type="Pfam" id="PF00134">
    <property type="entry name" value="Cyclin_N"/>
    <property type="match status" value="1"/>
</dbReference>
<evidence type="ECO:0000259" key="11">
    <source>
        <dbReference type="PROSITE" id="PS50868"/>
    </source>
</evidence>
<keyword evidence="13" id="KW-0723">Serine/threonine-protein kinase</keyword>
<dbReference type="SUPFAM" id="SSF47954">
    <property type="entry name" value="Cyclin-like"/>
    <property type="match status" value="1"/>
</dbReference>
<keyword evidence="13" id="KW-0418">Kinase</keyword>
<dbReference type="VEuPathDB" id="FungiDB:SPRG_02673"/>
<reference evidence="13 14" key="1">
    <citation type="journal article" date="2013" name="PLoS Genet.">
        <title>Distinctive expansion of potential virulence genes in the genome of the oomycete fish pathogen Saprolegnia parasitica.</title>
        <authorList>
            <person name="Jiang R.H."/>
            <person name="de Bruijn I."/>
            <person name="Haas B.J."/>
            <person name="Belmonte R."/>
            <person name="Lobach L."/>
            <person name="Christie J."/>
            <person name="van den Ackerveken G."/>
            <person name="Bottin A."/>
            <person name="Bulone V."/>
            <person name="Diaz-Moreno S.M."/>
            <person name="Dumas B."/>
            <person name="Fan L."/>
            <person name="Gaulin E."/>
            <person name="Govers F."/>
            <person name="Grenville-Briggs L.J."/>
            <person name="Horner N.R."/>
            <person name="Levin J.Z."/>
            <person name="Mammella M."/>
            <person name="Meijer H.J."/>
            <person name="Morris P."/>
            <person name="Nusbaum C."/>
            <person name="Oome S."/>
            <person name="Phillips A.J."/>
            <person name="van Rooyen D."/>
            <person name="Rzeszutek E."/>
            <person name="Saraiva M."/>
            <person name="Secombes C.J."/>
            <person name="Seidl M.F."/>
            <person name="Snel B."/>
            <person name="Stassen J.H."/>
            <person name="Sykes S."/>
            <person name="Tripathy S."/>
            <person name="van den Berg H."/>
            <person name="Vega-Arreguin J.C."/>
            <person name="Wawra S."/>
            <person name="Young S.K."/>
            <person name="Zeng Q."/>
            <person name="Dieguez-Uribeondo J."/>
            <person name="Russ C."/>
            <person name="Tyler B.M."/>
            <person name="van West P."/>
        </authorList>
    </citation>
    <scope>NUCLEOTIDE SEQUENCE [LARGE SCALE GENOMIC DNA]</scope>
    <source>
        <strain evidence="13 14">CBS 223.65</strain>
    </source>
</reference>
<dbReference type="PROSITE" id="PS50011">
    <property type="entry name" value="PROTEIN_KINASE_DOM"/>
    <property type="match status" value="1"/>
</dbReference>
<dbReference type="Gene3D" id="1.10.472.10">
    <property type="entry name" value="Cyclin-like"/>
    <property type="match status" value="1"/>
</dbReference>
<dbReference type="Pfam" id="PF17907">
    <property type="entry name" value="AWS"/>
    <property type="match status" value="1"/>
</dbReference>
<name>A0A067D1R5_SAPPC</name>
<dbReference type="PROSITE" id="PS50868">
    <property type="entry name" value="POST_SET"/>
    <property type="match status" value="1"/>
</dbReference>
<dbReference type="GO" id="GO:0005524">
    <property type="term" value="F:ATP binding"/>
    <property type="evidence" value="ECO:0007669"/>
    <property type="project" value="InterPro"/>
</dbReference>
<dbReference type="OMA" id="SGIFEAH"/>
<dbReference type="Proteomes" id="UP000030745">
    <property type="component" value="Unassembled WGS sequence"/>
</dbReference>
<dbReference type="SMART" id="SM00317">
    <property type="entry name" value="SET"/>
    <property type="match status" value="1"/>
</dbReference>
<protein>
    <submittedName>
        <fullName evidence="13">Serine/threonine protein kinase</fullName>
    </submittedName>
</protein>
<dbReference type="GO" id="GO:0004674">
    <property type="term" value="F:protein serine/threonine kinase activity"/>
    <property type="evidence" value="ECO:0007669"/>
    <property type="project" value="UniProtKB-KW"/>
</dbReference>
<evidence type="ECO:0000259" key="12">
    <source>
        <dbReference type="PROSITE" id="PS51215"/>
    </source>
</evidence>
<feature type="domain" description="SET" evidence="10">
    <location>
        <begin position="101"/>
        <end position="217"/>
    </location>
</feature>
<dbReference type="SMART" id="SM00508">
    <property type="entry name" value="PostSET"/>
    <property type="match status" value="1"/>
</dbReference>
<dbReference type="GO" id="GO:0042054">
    <property type="term" value="F:histone methyltransferase activity"/>
    <property type="evidence" value="ECO:0007669"/>
    <property type="project" value="InterPro"/>
</dbReference>
<dbReference type="InterPro" id="IPR000719">
    <property type="entry name" value="Prot_kinase_dom"/>
</dbReference>
<evidence type="ECO:0000313" key="13">
    <source>
        <dbReference type="EMBL" id="KDO32982.1"/>
    </source>
</evidence>
<evidence type="ECO:0000256" key="2">
    <source>
        <dbReference type="ARBA" id="ARBA00004286"/>
    </source>
</evidence>
<feature type="domain" description="Post-SET" evidence="11">
    <location>
        <begin position="224"/>
        <end position="240"/>
    </location>
</feature>
<feature type="region of interest" description="Disordered" evidence="8">
    <location>
        <begin position="1191"/>
        <end position="1219"/>
    </location>
</feature>
<dbReference type="InterPro" id="IPR011009">
    <property type="entry name" value="Kinase-like_dom_sf"/>
</dbReference>
<dbReference type="EMBL" id="KK583194">
    <property type="protein sequence ID" value="KDO32982.1"/>
    <property type="molecule type" value="Genomic_DNA"/>
</dbReference>
<evidence type="ECO:0000256" key="4">
    <source>
        <dbReference type="ARBA" id="ARBA00022603"/>
    </source>
</evidence>
<keyword evidence="6" id="KW-0949">S-adenosyl-L-methionine</keyword>
<evidence type="ECO:0000256" key="3">
    <source>
        <dbReference type="ARBA" id="ARBA00022454"/>
    </source>
</evidence>
<dbReference type="SMART" id="SM00570">
    <property type="entry name" value="AWS"/>
    <property type="match status" value="1"/>
</dbReference>
<dbReference type="GO" id="GO:0005694">
    <property type="term" value="C:chromosome"/>
    <property type="evidence" value="ECO:0007669"/>
    <property type="project" value="UniProtKB-SubCell"/>
</dbReference>